<keyword evidence="3 9" id="KW-0238">DNA-binding</keyword>
<dbReference type="SMART" id="SM00421">
    <property type="entry name" value="HTH_LUXR"/>
    <property type="match status" value="1"/>
</dbReference>
<dbReference type="InterPro" id="IPR000792">
    <property type="entry name" value="Tscrpt_reg_LuxR_C"/>
</dbReference>
<dbReference type="InterPro" id="IPR001789">
    <property type="entry name" value="Sig_transdc_resp-reg_receiver"/>
</dbReference>
<dbReference type="Gene3D" id="3.40.50.2300">
    <property type="match status" value="1"/>
</dbReference>
<evidence type="ECO:0000256" key="3">
    <source>
        <dbReference type="ARBA" id="ARBA00023125"/>
    </source>
</evidence>
<dbReference type="InterPro" id="IPR016032">
    <property type="entry name" value="Sig_transdc_resp-reg_C-effctor"/>
</dbReference>
<evidence type="ECO:0000256" key="1">
    <source>
        <dbReference type="ARBA" id="ARBA00022553"/>
    </source>
</evidence>
<reference evidence="9" key="1">
    <citation type="journal article" date="2014" name="Int. J. Syst. Evol. Microbiol.">
        <title>Complete genome sequence of Corynebacterium casei LMG S-19264T (=DSM 44701T), isolated from a smear-ripened cheese.</title>
        <authorList>
            <consortium name="US DOE Joint Genome Institute (JGI-PGF)"/>
            <person name="Walter F."/>
            <person name="Albersmeier A."/>
            <person name="Kalinowski J."/>
            <person name="Ruckert C."/>
        </authorList>
    </citation>
    <scope>NUCLEOTIDE SEQUENCE</scope>
    <source>
        <strain evidence="9">CGMCC 4.7308</strain>
    </source>
</reference>
<dbReference type="Pfam" id="PF00072">
    <property type="entry name" value="Response_reg"/>
    <property type="match status" value="1"/>
</dbReference>
<feature type="domain" description="HTH luxR-type" evidence="7">
    <location>
        <begin position="161"/>
        <end position="226"/>
    </location>
</feature>
<evidence type="ECO:0000259" key="7">
    <source>
        <dbReference type="PROSITE" id="PS50043"/>
    </source>
</evidence>
<feature type="domain" description="Response regulatory" evidence="8">
    <location>
        <begin position="23"/>
        <end position="139"/>
    </location>
</feature>
<feature type="region of interest" description="Disordered" evidence="6">
    <location>
        <begin position="1"/>
        <end position="20"/>
    </location>
</feature>
<feature type="modified residue" description="4-aspartylphosphate" evidence="5">
    <location>
        <position position="74"/>
    </location>
</feature>
<dbReference type="SMART" id="SM00448">
    <property type="entry name" value="REC"/>
    <property type="match status" value="1"/>
</dbReference>
<proteinExistence type="predicted"/>
<dbReference type="PANTHER" id="PTHR43214">
    <property type="entry name" value="TWO-COMPONENT RESPONSE REGULATOR"/>
    <property type="match status" value="1"/>
</dbReference>
<dbReference type="Proteomes" id="UP000655208">
    <property type="component" value="Unassembled WGS sequence"/>
</dbReference>
<dbReference type="PROSITE" id="PS50110">
    <property type="entry name" value="RESPONSE_REGULATORY"/>
    <property type="match status" value="1"/>
</dbReference>
<dbReference type="PROSITE" id="PS50043">
    <property type="entry name" value="HTH_LUXR_2"/>
    <property type="match status" value="1"/>
</dbReference>
<evidence type="ECO:0000256" key="5">
    <source>
        <dbReference type="PROSITE-ProRule" id="PRU00169"/>
    </source>
</evidence>
<evidence type="ECO:0000313" key="9">
    <source>
        <dbReference type="EMBL" id="GGL91450.1"/>
    </source>
</evidence>
<evidence type="ECO:0000256" key="6">
    <source>
        <dbReference type="SAM" id="MobiDB-lite"/>
    </source>
</evidence>
<reference evidence="9" key="2">
    <citation type="submission" date="2020-09" db="EMBL/GenBank/DDBJ databases">
        <authorList>
            <person name="Sun Q."/>
            <person name="Zhou Y."/>
        </authorList>
    </citation>
    <scope>NUCLEOTIDE SEQUENCE</scope>
    <source>
        <strain evidence="9">CGMCC 4.7308</strain>
    </source>
</reference>
<comment type="caution">
    <text evidence="9">The sequence shown here is derived from an EMBL/GenBank/DDBJ whole genome shotgun (WGS) entry which is preliminary data.</text>
</comment>
<gene>
    <name evidence="9" type="ORF">GCM10011594_09040</name>
</gene>
<dbReference type="PRINTS" id="PR00038">
    <property type="entry name" value="HTHLUXR"/>
</dbReference>
<dbReference type="EMBL" id="BMNA01000002">
    <property type="protein sequence ID" value="GGL91450.1"/>
    <property type="molecule type" value="Genomic_DNA"/>
</dbReference>
<keyword evidence="10" id="KW-1185">Reference proteome</keyword>
<keyword evidence="2" id="KW-0805">Transcription regulation</keyword>
<keyword evidence="1 5" id="KW-0597">Phosphoprotein</keyword>
<dbReference type="GO" id="GO:0003677">
    <property type="term" value="F:DNA binding"/>
    <property type="evidence" value="ECO:0007669"/>
    <property type="project" value="UniProtKB-KW"/>
</dbReference>
<dbReference type="InterPro" id="IPR011006">
    <property type="entry name" value="CheY-like_superfamily"/>
</dbReference>
<dbReference type="SUPFAM" id="SSF46894">
    <property type="entry name" value="C-terminal effector domain of the bipartite response regulators"/>
    <property type="match status" value="1"/>
</dbReference>
<organism evidence="9 10">
    <name type="scientific">Nakamurella endophytica</name>
    <dbReference type="NCBI Taxonomy" id="1748367"/>
    <lineage>
        <taxon>Bacteria</taxon>
        <taxon>Bacillati</taxon>
        <taxon>Actinomycetota</taxon>
        <taxon>Actinomycetes</taxon>
        <taxon>Nakamurellales</taxon>
        <taxon>Nakamurellaceae</taxon>
        <taxon>Nakamurella</taxon>
    </lineage>
</organism>
<evidence type="ECO:0000259" key="8">
    <source>
        <dbReference type="PROSITE" id="PS50110"/>
    </source>
</evidence>
<dbReference type="SUPFAM" id="SSF52172">
    <property type="entry name" value="CheY-like"/>
    <property type="match status" value="1"/>
</dbReference>
<dbReference type="AlphaFoldDB" id="A0A917WD32"/>
<name>A0A917WD32_9ACTN</name>
<evidence type="ECO:0000256" key="2">
    <source>
        <dbReference type="ARBA" id="ARBA00023015"/>
    </source>
</evidence>
<dbReference type="Pfam" id="PF00196">
    <property type="entry name" value="GerE"/>
    <property type="match status" value="1"/>
</dbReference>
<keyword evidence="4" id="KW-0804">Transcription</keyword>
<dbReference type="CDD" id="cd17535">
    <property type="entry name" value="REC_NarL-like"/>
    <property type="match status" value="1"/>
</dbReference>
<dbReference type="InterPro" id="IPR058245">
    <property type="entry name" value="NreC/VraR/RcsB-like_REC"/>
</dbReference>
<evidence type="ECO:0000256" key="4">
    <source>
        <dbReference type="ARBA" id="ARBA00023163"/>
    </source>
</evidence>
<dbReference type="GO" id="GO:0006355">
    <property type="term" value="P:regulation of DNA-templated transcription"/>
    <property type="evidence" value="ECO:0007669"/>
    <property type="project" value="InterPro"/>
</dbReference>
<dbReference type="PANTHER" id="PTHR43214:SF24">
    <property type="entry name" value="TRANSCRIPTIONAL REGULATORY PROTEIN NARL-RELATED"/>
    <property type="match status" value="1"/>
</dbReference>
<sequence>MTGRPARGRAGTRGPGSAGAPVTVVIVDDHRLVADAVAVTLQTSGDIAVVATAASRREAVEAVTAHHPDVVLLDQRLPDGRGTDAIGQLLAAAPRTRVLVMSGLDEDDVLLQAIEAGATGFVPKGRPATALVQAVRAAARGEAVISPDDLRRLVPRAQRDEVPPGRTLTPREREVLQLLASGMGTAELARTLVVSQATARNHIQSVLTKLGAHSRLEAVAIADRADLLGRRDRG</sequence>
<evidence type="ECO:0000313" key="10">
    <source>
        <dbReference type="Proteomes" id="UP000655208"/>
    </source>
</evidence>
<dbReference type="GO" id="GO:0000160">
    <property type="term" value="P:phosphorelay signal transduction system"/>
    <property type="evidence" value="ECO:0007669"/>
    <property type="project" value="InterPro"/>
</dbReference>
<dbReference type="InterPro" id="IPR039420">
    <property type="entry name" value="WalR-like"/>
</dbReference>
<accession>A0A917WD32</accession>
<dbReference type="CDD" id="cd06170">
    <property type="entry name" value="LuxR_C_like"/>
    <property type="match status" value="1"/>
</dbReference>
<protein>
    <submittedName>
        <fullName evidence="9">DNA-binding response regulator</fullName>
    </submittedName>
</protein>